<dbReference type="VEuPathDB" id="TriTrypDB:ADEAN_000141900"/>
<organism evidence="2 3">
    <name type="scientific">Angomonas deanei</name>
    <dbReference type="NCBI Taxonomy" id="59799"/>
    <lineage>
        <taxon>Eukaryota</taxon>
        <taxon>Discoba</taxon>
        <taxon>Euglenozoa</taxon>
        <taxon>Kinetoplastea</taxon>
        <taxon>Metakinetoplastina</taxon>
        <taxon>Trypanosomatida</taxon>
        <taxon>Trypanosomatidae</taxon>
        <taxon>Strigomonadinae</taxon>
        <taxon>Angomonas</taxon>
    </lineage>
</organism>
<dbReference type="Proteomes" id="UP000515908">
    <property type="component" value="Chromosome 02"/>
</dbReference>
<protein>
    <submittedName>
        <fullName evidence="2">Uncharacterized protein</fullName>
    </submittedName>
</protein>
<accession>A0A7G2C388</accession>
<evidence type="ECO:0000313" key="3">
    <source>
        <dbReference type="Proteomes" id="UP000515908"/>
    </source>
</evidence>
<name>A0A7G2C388_9TRYP</name>
<feature type="compositionally biased region" description="Basic and acidic residues" evidence="1">
    <location>
        <begin position="38"/>
        <end position="66"/>
    </location>
</feature>
<feature type="compositionally biased region" description="Low complexity" evidence="1">
    <location>
        <begin position="24"/>
        <end position="34"/>
    </location>
</feature>
<dbReference type="AlphaFoldDB" id="A0A7G2C388"/>
<proteinExistence type="predicted"/>
<keyword evidence="3" id="KW-1185">Reference proteome</keyword>
<gene>
    <name evidence="2" type="ORF">ADEAN_000141900</name>
</gene>
<evidence type="ECO:0000256" key="1">
    <source>
        <dbReference type="SAM" id="MobiDB-lite"/>
    </source>
</evidence>
<reference evidence="2 3" key="1">
    <citation type="submission" date="2020-08" db="EMBL/GenBank/DDBJ databases">
        <authorList>
            <person name="Newling K."/>
            <person name="Davey J."/>
            <person name="Forrester S."/>
        </authorList>
    </citation>
    <scope>NUCLEOTIDE SEQUENCE [LARGE SCALE GENOMIC DNA]</scope>
    <source>
        <strain evidence="3">Crithidia deanei Carvalho (ATCC PRA-265)</strain>
    </source>
</reference>
<sequence length="175" mass="19198">MSFSYHSIPSVADTLAPHDEENDTTPNATNPTAAQDNGEERPPILRLSVTDDRTDLSEKVYDDDPRFFASTERATPRRRVSFGKDANTPVVPRNPPPRVRRPLSPLTLPPIFLSSFDQRRGGGDAALAADRGSGPTSTAVTPVTVPNIVLSDREMNALMLSVKLPRRLGKFISYK</sequence>
<feature type="region of interest" description="Disordered" evidence="1">
    <location>
        <begin position="1"/>
        <end position="106"/>
    </location>
</feature>
<evidence type="ECO:0000313" key="2">
    <source>
        <dbReference type="EMBL" id="CAD2213975.1"/>
    </source>
</evidence>
<dbReference type="EMBL" id="LR877146">
    <property type="protein sequence ID" value="CAD2213975.1"/>
    <property type="molecule type" value="Genomic_DNA"/>
</dbReference>